<comment type="caution">
    <text evidence="3">The sequence shown here is derived from an EMBL/GenBank/DDBJ whole genome shotgun (WGS) entry which is preliminary data.</text>
</comment>
<dbReference type="InterPro" id="IPR016130">
    <property type="entry name" value="Tyr_Pase_AS"/>
</dbReference>
<dbReference type="InterPro" id="IPR003595">
    <property type="entry name" value="Tyr_Pase_cat"/>
</dbReference>
<dbReference type="PRINTS" id="PR00700">
    <property type="entry name" value="PRTYPHPHTASE"/>
</dbReference>
<name>A0A0L7LCU3_OPEBR</name>
<reference evidence="3 4" key="1">
    <citation type="journal article" date="2015" name="Genome Biol. Evol.">
        <title>The genome of winter moth (Operophtera brumata) provides a genomic perspective on sexual dimorphism and phenology.</title>
        <authorList>
            <person name="Derks M.F."/>
            <person name="Smit S."/>
            <person name="Salis L."/>
            <person name="Schijlen E."/>
            <person name="Bossers A."/>
            <person name="Mateman C."/>
            <person name="Pijl A.S."/>
            <person name="de Ridder D."/>
            <person name="Groenen M.A."/>
            <person name="Visser M.E."/>
            <person name="Megens H.J."/>
        </authorList>
    </citation>
    <scope>NUCLEOTIDE SEQUENCE [LARGE SCALE GENOMIC DNA]</scope>
    <source>
        <strain evidence="3">WM2013NL</strain>
        <tissue evidence="3">Head and thorax</tissue>
    </source>
</reference>
<dbReference type="Pfam" id="PF00102">
    <property type="entry name" value="Y_phosphatase"/>
    <property type="match status" value="1"/>
</dbReference>
<feature type="domain" description="Tyrosine-protein phosphatase" evidence="1">
    <location>
        <begin position="1"/>
        <end position="182"/>
    </location>
</feature>
<protein>
    <submittedName>
        <fullName evidence="3">Protein tyrosine phosphatase, non-receptor type 4</fullName>
    </submittedName>
</protein>
<dbReference type="STRING" id="104452.A0A0L7LCU3"/>
<dbReference type="EMBL" id="JTDY01001622">
    <property type="protein sequence ID" value="KOB73323.1"/>
    <property type="molecule type" value="Genomic_DNA"/>
</dbReference>
<accession>A0A0L7LCU3</accession>
<dbReference type="GO" id="GO:0009653">
    <property type="term" value="P:anatomical structure morphogenesis"/>
    <property type="evidence" value="ECO:0007669"/>
    <property type="project" value="UniProtKB-ARBA"/>
</dbReference>
<dbReference type="PROSITE" id="PS50056">
    <property type="entry name" value="TYR_PHOSPHATASE_2"/>
    <property type="match status" value="1"/>
</dbReference>
<evidence type="ECO:0000259" key="1">
    <source>
        <dbReference type="PROSITE" id="PS50055"/>
    </source>
</evidence>
<evidence type="ECO:0000313" key="4">
    <source>
        <dbReference type="Proteomes" id="UP000037510"/>
    </source>
</evidence>
<evidence type="ECO:0000259" key="2">
    <source>
        <dbReference type="PROSITE" id="PS50056"/>
    </source>
</evidence>
<dbReference type="GO" id="GO:0048666">
    <property type="term" value="P:neuron development"/>
    <property type="evidence" value="ECO:0007669"/>
    <property type="project" value="UniProtKB-ARBA"/>
</dbReference>
<organism evidence="3 4">
    <name type="scientific">Operophtera brumata</name>
    <name type="common">Winter moth</name>
    <name type="synonym">Phalaena brumata</name>
    <dbReference type="NCBI Taxonomy" id="104452"/>
    <lineage>
        <taxon>Eukaryota</taxon>
        <taxon>Metazoa</taxon>
        <taxon>Ecdysozoa</taxon>
        <taxon>Arthropoda</taxon>
        <taxon>Hexapoda</taxon>
        <taxon>Insecta</taxon>
        <taxon>Pterygota</taxon>
        <taxon>Neoptera</taxon>
        <taxon>Endopterygota</taxon>
        <taxon>Lepidoptera</taxon>
        <taxon>Glossata</taxon>
        <taxon>Ditrysia</taxon>
        <taxon>Geometroidea</taxon>
        <taxon>Geometridae</taxon>
        <taxon>Larentiinae</taxon>
        <taxon>Operophtera</taxon>
    </lineage>
</organism>
<dbReference type="InterPro" id="IPR000387">
    <property type="entry name" value="Tyr_Pase_dom"/>
</dbReference>
<dbReference type="SMART" id="SM00194">
    <property type="entry name" value="PTPc"/>
    <property type="match status" value="1"/>
</dbReference>
<evidence type="ECO:0000313" key="3">
    <source>
        <dbReference type="EMBL" id="KOB73323.1"/>
    </source>
</evidence>
<dbReference type="Proteomes" id="UP000037510">
    <property type="component" value="Unassembled WGS sequence"/>
</dbReference>
<feature type="domain" description="Tyrosine specific protein phosphatases" evidence="2">
    <location>
        <begin position="106"/>
        <end position="182"/>
    </location>
</feature>
<dbReference type="PANTHER" id="PTHR45706">
    <property type="entry name" value="TYROSINE-PROTEIN PHOSPHATASE"/>
    <property type="match status" value="1"/>
</dbReference>
<dbReference type="PROSITE" id="PS50055">
    <property type="entry name" value="TYR_PHOSPHATASE_PTP"/>
    <property type="match status" value="1"/>
</dbReference>
<keyword evidence="4" id="KW-1185">Reference proteome</keyword>
<dbReference type="SMART" id="SM00404">
    <property type="entry name" value="PTPc_motif"/>
    <property type="match status" value="1"/>
</dbReference>
<dbReference type="InterPro" id="IPR000242">
    <property type="entry name" value="PTP_cat"/>
</dbReference>
<dbReference type="GO" id="GO:0004725">
    <property type="term" value="F:protein tyrosine phosphatase activity"/>
    <property type="evidence" value="ECO:0007669"/>
    <property type="project" value="InterPro"/>
</dbReference>
<keyword evidence="3" id="KW-0675">Receptor</keyword>
<proteinExistence type="predicted"/>
<gene>
    <name evidence="3" type="ORF">OBRU01_10776</name>
</gene>
<sequence>MVWESESTLVVMLTVLTETGRAKCHQYWPKVGTTPLKATNALTVTTNSEQNFGHYVQREMILKESTGACRSVTQLQYTAWPDHGVPADTAEFISFTQLCSRLRNRRHLIPTVVEEDEDNMEESLADPPMIVHCSAGVGRTGVLILAESALEMLARRQPLYPLELVRAMRRQRPMCIQNAVST</sequence>
<dbReference type="PANTHER" id="PTHR45706:SF4">
    <property type="entry name" value="TYROSINE-PROTEIN PHOSPHATASE"/>
    <property type="match status" value="1"/>
</dbReference>
<dbReference type="AlphaFoldDB" id="A0A0L7LCU3"/>
<dbReference type="InterPro" id="IPR029021">
    <property type="entry name" value="Prot-tyrosine_phosphatase-like"/>
</dbReference>
<dbReference type="SUPFAM" id="SSF52799">
    <property type="entry name" value="(Phosphotyrosine protein) phosphatases II"/>
    <property type="match status" value="1"/>
</dbReference>
<dbReference type="PROSITE" id="PS00383">
    <property type="entry name" value="TYR_PHOSPHATASE_1"/>
    <property type="match status" value="1"/>
</dbReference>
<dbReference type="Gene3D" id="3.90.190.10">
    <property type="entry name" value="Protein tyrosine phosphatase superfamily"/>
    <property type="match status" value="1"/>
</dbReference>